<gene>
    <name evidence="2" type="ORF">E2L03_06400</name>
</gene>
<keyword evidence="1" id="KW-0812">Transmembrane</keyword>
<feature type="transmembrane region" description="Helical" evidence="1">
    <location>
        <begin position="44"/>
        <end position="62"/>
    </location>
</feature>
<dbReference type="Proteomes" id="UP000298210">
    <property type="component" value="Unassembled WGS sequence"/>
</dbReference>
<sequence length="101" mass="11582">MKEDDVSISGATRLAFDLWLEDAKVLTKPVYYPSKYIDFTDTKLVALGLLLSSWLMLFGSTFLNQWTFNVDWLRFNGTPKDVVSIVFATIFSLCAGFFYIF</sequence>
<feature type="transmembrane region" description="Helical" evidence="1">
    <location>
        <begin position="82"/>
        <end position="100"/>
    </location>
</feature>
<keyword evidence="1" id="KW-1133">Transmembrane helix</keyword>
<dbReference type="RefSeq" id="WP_134258736.1">
    <property type="nucleotide sequence ID" value="NZ_LDIM01000004.1"/>
</dbReference>
<evidence type="ECO:0000256" key="1">
    <source>
        <dbReference type="SAM" id="Phobius"/>
    </source>
</evidence>
<dbReference type="AlphaFoldDB" id="A0A4Y7WKC2"/>
<evidence type="ECO:0000313" key="3">
    <source>
        <dbReference type="Proteomes" id="UP000298210"/>
    </source>
</evidence>
<protein>
    <submittedName>
        <fullName evidence="2">Uncharacterized protein</fullName>
    </submittedName>
</protein>
<dbReference type="EMBL" id="SNUX01000002">
    <property type="protein sequence ID" value="TES49116.1"/>
    <property type="molecule type" value="Genomic_DNA"/>
</dbReference>
<organism evidence="2 3">
    <name type="scientific">Shouchella lehensis</name>
    <dbReference type="NCBI Taxonomy" id="300825"/>
    <lineage>
        <taxon>Bacteria</taxon>
        <taxon>Bacillati</taxon>
        <taxon>Bacillota</taxon>
        <taxon>Bacilli</taxon>
        <taxon>Bacillales</taxon>
        <taxon>Bacillaceae</taxon>
        <taxon>Shouchella</taxon>
    </lineage>
</organism>
<evidence type="ECO:0000313" key="2">
    <source>
        <dbReference type="EMBL" id="TES49116.1"/>
    </source>
</evidence>
<comment type="caution">
    <text evidence="2">The sequence shown here is derived from an EMBL/GenBank/DDBJ whole genome shotgun (WGS) entry which is preliminary data.</text>
</comment>
<proteinExistence type="predicted"/>
<keyword evidence="1" id="KW-0472">Membrane</keyword>
<name>A0A4Y7WKC2_9BACI</name>
<reference evidence="2 3" key="1">
    <citation type="submission" date="2019-03" db="EMBL/GenBank/DDBJ databases">
        <authorList>
            <person name="Liu G."/>
        </authorList>
    </citation>
    <scope>NUCLEOTIDE SEQUENCE [LARGE SCALE GENOMIC DNA]</scope>
    <source>
        <strain evidence="2 3">DSM 19099</strain>
    </source>
</reference>
<accession>A0A4Y7WKC2</accession>